<organism evidence="1">
    <name type="scientific">Eutreptiella gymnastica</name>
    <dbReference type="NCBI Taxonomy" id="73025"/>
    <lineage>
        <taxon>Eukaryota</taxon>
        <taxon>Discoba</taxon>
        <taxon>Euglenozoa</taxon>
        <taxon>Euglenida</taxon>
        <taxon>Spirocuta</taxon>
        <taxon>Euglenophyceae</taxon>
        <taxon>Eutreptiales</taxon>
        <taxon>Eutreptiaceae</taxon>
        <taxon>Eutreptiella</taxon>
    </lineage>
</organism>
<name>A0A7S4CEH7_9EUGL</name>
<accession>A0A7S4CEH7</accession>
<protein>
    <submittedName>
        <fullName evidence="1">Uncharacterized protein</fullName>
    </submittedName>
</protein>
<sequence>MKLPVGSERDGVAVGGVAVLPVGVSDGGLATGVKLRERVPVPVRLPLGLPEAVRLRVQDNVREMDVESERDIIAVNVWEKLCEVVRDDAVSESVWRRLDVPERELLRVVVRV</sequence>
<dbReference type="EMBL" id="HBJA01018479">
    <property type="protein sequence ID" value="CAE0794783.1"/>
    <property type="molecule type" value="Transcribed_RNA"/>
</dbReference>
<dbReference type="AlphaFoldDB" id="A0A7S4CEH7"/>
<reference evidence="1" key="1">
    <citation type="submission" date="2021-01" db="EMBL/GenBank/DDBJ databases">
        <authorList>
            <person name="Corre E."/>
            <person name="Pelletier E."/>
            <person name="Niang G."/>
            <person name="Scheremetjew M."/>
            <person name="Finn R."/>
            <person name="Kale V."/>
            <person name="Holt S."/>
            <person name="Cochrane G."/>
            <person name="Meng A."/>
            <person name="Brown T."/>
            <person name="Cohen L."/>
        </authorList>
    </citation>
    <scope>NUCLEOTIDE SEQUENCE</scope>
    <source>
        <strain evidence="1">CCMP1594</strain>
    </source>
</reference>
<gene>
    <name evidence="1" type="ORF">EGYM00163_LOCUS5901</name>
</gene>
<evidence type="ECO:0000313" key="1">
    <source>
        <dbReference type="EMBL" id="CAE0794783.1"/>
    </source>
</evidence>
<proteinExistence type="predicted"/>